<reference evidence="15" key="1">
    <citation type="submission" date="2020-05" db="UniProtKB">
        <authorList>
            <consortium name="EnsemblMetazoa"/>
        </authorList>
    </citation>
    <scope>IDENTIFICATION</scope>
    <source>
        <strain evidence="15">Aabys</strain>
    </source>
</reference>
<dbReference type="VEuPathDB" id="VectorBase:MDOMA2_015734"/>
<evidence type="ECO:0000256" key="9">
    <source>
        <dbReference type="ARBA" id="ARBA00023034"/>
    </source>
</evidence>
<evidence type="ECO:0000256" key="8">
    <source>
        <dbReference type="ARBA" id="ARBA00022927"/>
    </source>
</evidence>
<reference evidence="17" key="2">
    <citation type="submission" date="2025-04" db="UniProtKB">
        <authorList>
            <consortium name="RefSeq"/>
        </authorList>
    </citation>
    <scope>IDENTIFICATION</scope>
    <source>
        <strain evidence="17">Aabys</strain>
    </source>
</reference>
<dbReference type="Pfam" id="PF00025">
    <property type="entry name" value="Arf"/>
    <property type="match status" value="1"/>
</dbReference>
<dbReference type="GeneID" id="101888202"/>
<dbReference type="InterPro" id="IPR006689">
    <property type="entry name" value="Small_GTPase_ARF/SAR"/>
</dbReference>
<proteinExistence type="inferred from homology"/>
<dbReference type="InterPro" id="IPR024156">
    <property type="entry name" value="Small_GTPase_ARF"/>
</dbReference>
<keyword evidence="7" id="KW-0931">ER-Golgi transport</keyword>
<evidence type="ECO:0000256" key="2">
    <source>
        <dbReference type="ARBA" id="ARBA00010290"/>
    </source>
</evidence>
<keyword evidence="4" id="KW-0813">Transport</keyword>
<dbReference type="GO" id="GO:0000139">
    <property type="term" value="C:Golgi membrane"/>
    <property type="evidence" value="ECO:0007669"/>
    <property type="project" value="UniProtKB-SubCell"/>
</dbReference>
<dbReference type="GO" id="GO:0046872">
    <property type="term" value="F:metal ion binding"/>
    <property type="evidence" value="ECO:0007669"/>
    <property type="project" value="UniProtKB-KW"/>
</dbReference>
<dbReference type="AlphaFoldDB" id="A0A1I8MJD2"/>
<evidence type="ECO:0000313" key="16">
    <source>
        <dbReference type="Proteomes" id="UP001652621"/>
    </source>
</evidence>
<dbReference type="eggNOG" id="KOG0070">
    <property type="taxonomic scope" value="Eukaryota"/>
</dbReference>
<accession>A0A1I8MJD2</accession>
<evidence type="ECO:0000256" key="1">
    <source>
        <dbReference type="ARBA" id="ARBA00004444"/>
    </source>
</evidence>
<keyword evidence="16" id="KW-1185">Reference proteome</keyword>
<keyword evidence="9" id="KW-0333">Golgi apparatus</keyword>
<sequence length="175" mass="19877">MDNKEIEILMIGLDSAGKTKLHYTLKQGHVESTIPTLGYNVETIEYHGNNFTIYEIGGLNTVRILRNFYTENKSAVIYVLDVAEKERFVEAKEDLHNVFECNSNLNNAVLLVLGNKLDLCPEFDLSSLAEVLQLGDLKQKWSVHGISAVSDGREKLCEIFEILLRMLKEKDNKTE</sequence>
<feature type="binding site" evidence="13">
    <location>
        <position position="58"/>
    </location>
    <ligand>
        <name>GTP</name>
        <dbReference type="ChEBI" id="CHEBI:37565"/>
    </ligand>
</feature>
<evidence type="ECO:0000256" key="14">
    <source>
        <dbReference type="PIRSR" id="PIRSR606689-2"/>
    </source>
</evidence>
<keyword evidence="11" id="KW-0449">Lipoprotein</keyword>
<evidence type="ECO:0000313" key="15">
    <source>
        <dbReference type="EnsemblMetazoa" id="MDOA005515-PA"/>
    </source>
</evidence>
<dbReference type="PRINTS" id="PR00328">
    <property type="entry name" value="SAR1GTPBP"/>
</dbReference>
<evidence type="ECO:0000256" key="6">
    <source>
        <dbReference type="ARBA" id="ARBA00022741"/>
    </source>
</evidence>
<dbReference type="OrthoDB" id="10400464at2759"/>
<evidence type="ECO:0000256" key="3">
    <source>
        <dbReference type="ARBA" id="ARBA00011984"/>
    </source>
</evidence>
<dbReference type="Proteomes" id="UP001652621">
    <property type="component" value="Unplaced"/>
</dbReference>
<keyword evidence="5" id="KW-0519">Myristate</keyword>
<dbReference type="STRING" id="7370.A0A1I8MJD2"/>
<evidence type="ECO:0000256" key="7">
    <source>
        <dbReference type="ARBA" id="ARBA00022892"/>
    </source>
</evidence>
<keyword evidence="14" id="KW-0479">Metal-binding</keyword>
<dbReference type="Gene3D" id="3.40.50.300">
    <property type="entry name" value="P-loop containing nucleotide triphosphate hydrolases"/>
    <property type="match status" value="1"/>
</dbReference>
<dbReference type="RefSeq" id="XP_005186529.1">
    <property type="nucleotide sequence ID" value="XM_005186472.2"/>
</dbReference>
<gene>
    <name evidence="15" type="primary">101888202</name>
    <name evidence="17" type="synonym">LOC101888202</name>
</gene>
<dbReference type="PANTHER" id="PTHR11711">
    <property type="entry name" value="ADP RIBOSYLATION FACTOR-RELATED"/>
    <property type="match status" value="1"/>
</dbReference>
<evidence type="ECO:0000256" key="4">
    <source>
        <dbReference type="ARBA" id="ARBA00022448"/>
    </source>
</evidence>
<keyword evidence="10 13" id="KW-0342">GTP-binding</keyword>
<dbReference type="SMART" id="SM00177">
    <property type="entry name" value="ARF"/>
    <property type="match status" value="1"/>
</dbReference>
<feature type="binding site" evidence="14">
    <location>
        <position position="36"/>
    </location>
    <ligand>
        <name>Mg(2+)</name>
        <dbReference type="ChEBI" id="CHEBI:18420"/>
    </ligand>
</feature>
<keyword evidence="6 13" id="KW-0547">Nucleotide-binding</keyword>
<comment type="catalytic activity">
    <reaction evidence="12">
        <text>GTP + H2O = GDP + phosphate + H(+)</text>
        <dbReference type="Rhea" id="RHEA:19669"/>
        <dbReference type="ChEBI" id="CHEBI:15377"/>
        <dbReference type="ChEBI" id="CHEBI:15378"/>
        <dbReference type="ChEBI" id="CHEBI:37565"/>
        <dbReference type="ChEBI" id="CHEBI:43474"/>
        <dbReference type="ChEBI" id="CHEBI:58189"/>
        <dbReference type="EC" id="3.6.5.2"/>
    </reaction>
</comment>
<dbReference type="SMART" id="SM00178">
    <property type="entry name" value="SAR"/>
    <property type="match status" value="1"/>
</dbReference>
<keyword evidence="14" id="KW-0460">Magnesium</keyword>
<dbReference type="SUPFAM" id="SSF52540">
    <property type="entry name" value="P-loop containing nucleoside triphosphate hydrolases"/>
    <property type="match status" value="1"/>
</dbReference>
<dbReference type="GO" id="GO:0003925">
    <property type="term" value="F:G protein activity"/>
    <property type="evidence" value="ECO:0007669"/>
    <property type="project" value="UniProtKB-EC"/>
</dbReference>
<evidence type="ECO:0000256" key="5">
    <source>
        <dbReference type="ARBA" id="ARBA00022707"/>
    </source>
</evidence>
<keyword evidence="8" id="KW-0653">Protein transport</keyword>
<organism evidence="15">
    <name type="scientific">Musca domestica</name>
    <name type="common">House fly</name>
    <dbReference type="NCBI Taxonomy" id="7370"/>
    <lineage>
        <taxon>Eukaryota</taxon>
        <taxon>Metazoa</taxon>
        <taxon>Ecdysozoa</taxon>
        <taxon>Arthropoda</taxon>
        <taxon>Hexapoda</taxon>
        <taxon>Insecta</taxon>
        <taxon>Pterygota</taxon>
        <taxon>Neoptera</taxon>
        <taxon>Endopterygota</taxon>
        <taxon>Diptera</taxon>
        <taxon>Brachycera</taxon>
        <taxon>Muscomorpha</taxon>
        <taxon>Muscoidea</taxon>
        <taxon>Muscidae</taxon>
        <taxon>Musca</taxon>
    </lineage>
</organism>
<name>A0A1I8MJD2_MUSDO</name>
<dbReference type="FunFam" id="3.40.50.300:FF:003500">
    <property type="entry name" value="ADP-ribosylation factor 1"/>
    <property type="match status" value="1"/>
</dbReference>
<dbReference type="EC" id="3.6.5.2" evidence="3"/>
<feature type="binding site" evidence="13">
    <location>
        <begin position="115"/>
        <end position="118"/>
    </location>
    <ligand>
        <name>GTP</name>
        <dbReference type="ChEBI" id="CHEBI:37565"/>
    </ligand>
</feature>
<comment type="similarity">
    <text evidence="2">Belongs to the small GTPase superfamily. Arf family.</text>
</comment>
<dbReference type="GO" id="GO:0015031">
    <property type="term" value="P:protein transport"/>
    <property type="evidence" value="ECO:0007669"/>
    <property type="project" value="UniProtKB-KW"/>
</dbReference>
<evidence type="ECO:0000256" key="13">
    <source>
        <dbReference type="PIRSR" id="PIRSR606689-1"/>
    </source>
</evidence>
<dbReference type="CDD" id="cd00878">
    <property type="entry name" value="Arf_Arl"/>
    <property type="match status" value="1"/>
</dbReference>
<evidence type="ECO:0000256" key="10">
    <source>
        <dbReference type="ARBA" id="ARBA00023134"/>
    </source>
</evidence>
<dbReference type="VEuPathDB" id="VectorBase:MDOA005515"/>
<evidence type="ECO:0000313" key="17">
    <source>
        <dbReference type="RefSeq" id="XP_005186529.1"/>
    </source>
</evidence>
<dbReference type="InterPro" id="IPR027417">
    <property type="entry name" value="P-loop_NTPase"/>
</dbReference>
<dbReference type="PROSITE" id="PS51417">
    <property type="entry name" value="ARF"/>
    <property type="match status" value="1"/>
</dbReference>
<evidence type="ECO:0000256" key="12">
    <source>
        <dbReference type="ARBA" id="ARBA00048098"/>
    </source>
</evidence>
<dbReference type="GO" id="GO:0016192">
    <property type="term" value="P:vesicle-mediated transport"/>
    <property type="evidence" value="ECO:0007669"/>
    <property type="project" value="UniProtKB-KW"/>
</dbReference>
<dbReference type="KEGG" id="mde:101888202"/>
<dbReference type="GO" id="GO:0005525">
    <property type="term" value="F:GTP binding"/>
    <property type="evidence" value="ECO:0007669"/>
    <property type="project" value="UniProtKB-KW"/>
</dbReference>
<feature type="binding site" evidence="13">
    <location>
        <begin position="12"/>
        <end position="19"/>
    </location>
    <ligand>
        <name>GTP</name>
        <dbReference type="ChEBI" id="CHEBI:37565"/>
    </ligand>
</feature>
<protein>
    <recommendedName>
        <fullName evidence="3">small monomeric GTPase</fullName>
        <ecNumber evidence="3">3.6.5.2</ecNumber>
    </recommendedName>
</protein>
<comment type="subcellular location">
    <subcellularLocation>
        <location evidence="1">Golgi apparatus membrane</location>
        <topology evidence="1">Lipid-anchor</topology>
        <orientation evidence="1">Cytoplasmic side</orientation>
    </subcellularLocation>
</comment>
<feature type="binding site" evidence="14">
    <location>
        <position position="19"/>
    </location>
    <ligand>
        <name>Mg(2+)</name>
        <dbReference type="ChEBI" id="CHEBI:18420"/>
    </ligand>
</feature>
<dbReference type="EnsemblMetazoa" id="MDOA005515-RA">
    <property type="protein sequence ID" value="MDOA005515-PA"/>
    <property type="gene ID" value="MDOA005515"/>
</dbReference>
<evidence type="ECO:0000256" key="11">
    <source>
        <dbReference type="ARBA" id="ARBA00023288"/>
    </source>
</evidence>